<reference evidence="1" key="1">
    <citation type="submission" date="2022-10" db="EMBL/GenBank/DDBJ databases">
        <authorList>
            <person name="Chen Y."/>
            <person name="Dougan E. K."/>
            <person name="Chan C."/>
            <person name="Rhodes N."/>
            <person name="Thang M."/>
        </authorList>
    </citation>
    <scope>NUCLEOTIDE SEQUENCE</scope>
</reference>
<reference evidence="2 3" key="2">
    <citation type="submission" date="2024-05" db="EMBL/GenBank/DDBJ databases">
        <authorList>
            <person name="Chen Y."/>
            <person name="Shah S."/>
            <person name="Dougan E. K."/>
            <person name="Thang M."/>
            <person name="Chan C."/>
        </authorList>
    </citation>
    <scope>NUCLEOTIDE SEQUENCE [LARGE SCALE GENOMIC DNA]</scope>
</reference>
<keyword evidence="3" id="KW-1185">Reference proteome</keyword>
<dbReference type="EMBL" id="CAMXCT020000952">
    <property type="protein sequence ID" value="CAL1138457.1"/>
    <property type="molecule type" value="Genomic_DNA"/>
</dbReference>
<sequence length="140" mass="16453">MLGHLRQRNHGEPSWNIGAFLCQCADADPTMWRGSHLPVSAVAPVLPRGQPGSQQWNHQSKSLALEVESCPRHKRRAGWKTRAVLELQTLRRRRALPLWIEQIEQIQLQKIEIEWRRTWSQRLLPPCEERSMYCDCRCKH</sequence>
<organism evidence="1">
    <name type="scientific">Cladocopium goreaui</name>
    <dbReference type="NCBI Taxonomy" id="2562237"/>
    <lineage>
        <taxon>Eukaryota</taxon>
        <taxon>Sar</taxon>
        <taxon>Alveolata</taxon>
        <taxon>Dinophyceae</taxon>
        <taxon>Suessiales</taxon>
        <taxon>Symbiodiniaceae</taxon>
        <taxon>Cladocopium</taxon>
    </lineage>
</organism>
<evidence type="ECO:0000313" key="3">
    <source>
        <dbReference type="Proteomes" id="UP001152797"/>
    </source>
</evidence>
<dbReference type="EMBL" id="CAMXCT010000952">
    <property type="protein sequence ID" value="CAI3985082.1"/>
    <property type="molecule type" value="Genomic_DNA"/>
</dbReference>
<dbReference type="Proteomes" id="UP001152797">
    <property type="component" value="Unassembled WGS sequence"/>
</dbReference>
<accession>A0A9P1C414</accession>
<comment type="caution">
    <text evidence="1">The sequence shown here is derived from an EMBL/GenBank/DDBJ whole genome shotgun (WGS) entry which is preliminary data.</text>
</comment>
<evidence type="ECO:0000313" key="1">
    <source>
        <dbReference type="EMBL" id="CAI3985082.1"/>
    </source>
</evidence>
<evidence type="ECO:0000313" key="2">
    <source>
        <dbReference type="EMBL" id="CAL4772394.1"/>
    </source>
</evidence>
<proteinExistence type="predicted"/>
<dbReference type="EMBL" id="CAMXCT030000952">
    <property type="protein sequence ID" value="CAL4772394.1"/>
    <property type="molecule type" value="Genomic_DNA"/>
</dbReference>
<protein>
    <submittedName>
        <fullName evidence="1">Uncharacterized protein</fullName>
    </submittedName>
</protein>
<dbReference type="AlphaFoldDB" id="A0A9P1C414"/>
<name>A0A9P1C414_9DINO</name>
<gene>
    <name evidence="1" type="ORF">C1SCF055_LOCUS12567</name>
</gene>